<accession>A0A370V5J4</accession>
<evidence type="ECO:0000313" key="3">
    <source>
        <dbReference type="Proteomes" id="UP000254454"/>
    </source>
</evidence>
<dbReference type="GO" id="GO:0006351">
    <property type="term" value="P:DNA-templated transcription"/>
    <property type="evidence" value="ECO:0007669"/>
    <property type="project" value="InterPro"/>
</dbReference>
<evidence type="ECO:0000313" key="2">
    <source>
        <dbReference type="EMBL" id="RDR25678.1"/>
    </source>
</evidence>
<dbReference type="InterPro" id="IPR036388">
    <property type="entry name" value="WH-like_DNA-bd_sf"/>
</dbReference>
<dbReference type="InterPro" id="IPR020357">
    <property type="entry name" value="Tscrpt_reg_CaiF/GrlA"/>
</dbReference>
<dbReference type="AlphaFoldDB" id="A0A370V5J4"/>
<proteinExistence type="predicted"/>
<dbReference type="EMBL" id="QONO01000109">
    <property type="protein sequence ID" value="RDR25678.1"/>
    <property type="molecule type" value="Genomic_DNA"/>
</dbReference>
<dbReference type="RefSeq" id="WP_143403318.1">
    <property type="nucleotide sequence ID" value="NZ_QONN01000031.1"/>
</dbReference>
<organism evidence="2 3">
    <name type="scientific">Escherichia marmotae</name>
    <dbReference type="NCBI Taxonomy" id="1499973"/>
    <lineage>
        <taxon>Bacteria</taxon>
        <taxon>Pseudomonadati</taxon>
        <taxon>Pseudomonadota</taxon>
        <taxon>Gammaproteobacteria</taxon>
        <taxon>Enterobacterales</taxon>
        <taxon>Enterobacteriaceae</taxon>
        <taxon>Escherichia</taxon>
    </lineage>
</organism>
<sequence>MNSDREYSMNERYTIPSKLSGFSNLPLYMVVAIWGKRNKQLLTTKDVARAFSLTQQQATDVINYIYREGTKYIKSEKTTIFCIINGVKTKLRALKILDVVIIPLPTESNRLKQQRISEQKSRSSVKRNSPEKKDELRVIRQWMCHRRTGETYSKMKNTV</sequence>
<protein>
    <recommendedName>
        <fullName evidence="4">CaiF/GrlA family transcriptional regulator</fullName>
    </recommendedName>
</protein>
<evidence type="ECO:0000256" key="1">
    <source>
        <dbReference type="SAM" id="MobiDB-lite"/>
    </source>
</evidence>
<dbReference type="Pfam" id="PF07180">
    <property type="entry name" value="CaiF_GrlA"/>
    <property type="match status" value="1"/>
</dbReference>
<dbReference type="Proteomes" id="UP000254454">
    <property type="component" value="Unassembled WGS sequence"/>
</dbReference>
<feature type="region of interest" description="Disordered" evidence="1">
    <location>
        <begin position="112"/>
        <end position="134"/>
    </location>
</feature>
<gene>
    <name evidence="2" type="ORF">C4A13_03662</name>
</gene>
<dbReference type="Gene3D" id="1.10.10.10">
    <property type="entry name" value="Winged helix-like DNA-binding domain superfamily/Winged helix DNA-binding domain"/>
    <property type="match status" value="1"/>
</dbReference>
<evidence type="ECO:0008006" key="4">
    <source>
        <dbReference type="Google" id="ProtNLM"/>
    </source>
</evidence>
<reference evidence="2 3" key="1">
    <citation type="submission" date="2018-06" db="EMBL/GenBank/DDBJ databases">
        <title>Recombination Drives Gene Content and Phenotype Evolution in Wild Type E. coli Strains.</title>
        <authorList>
            <person name="Field C.M."/>
            <person name="Silander O.K."/>
            <person name="Van Nimwegen E."/>
        </authorList>
    </citation>
    <scope>NUCLEOTIDE SEQUENCE [LARGE SCALE GENOMIC DNA]</scope>
    <source>
        <strain evidence="2 3">SC344</strain>
    </source>
</reference>
<name>A0A370V5J4_9ESCH</name>
<comment type="caution">
    <text evidence="2">The sequence shown here is derived from an EMBL/GenBank/DDBJ whole genome shotgun (WGS) entry which is preliminary data.</text>
</comment>